<reference evidence="1" key="1">
    <citation type="submission" date="2023-06" db="EMBL/GenBank/DDBJ databases">
        <authorList>
            <person name="Delattre M."/>
        </authorList>
    </citation>
    <scope>NUCLEOTIDE SEQUENCE</scope>
    <source>
        <strain evidence="1">AF72</strain>
    </source>
</reference>
<sequence>MFPYVITSLSIGRPEEGCKMATVVQPTDEDLEKAKLEEPEAYRRYMLGCNDHLDRLYQQWDWITLDEV</sequence>
<evidence type="ECO:0000313" key="2">
    <source>
        <dbReference type="Proteomes" id="UP001177023"/>
    </source>
</evidence>
<gene>
    <name evidence="1" type="ORF">MSPICULIGERA_LOCUS8618</name>
</gene>
<keyword evidence="2" id="KW-1185">Reference proteome</keyword>
<evidence type="ECO:0000313" key="1">
    <source>
        <dbReference type="EMBL" id="CAJ0570172.1"/>
    </source>
</evidence>
<name>A0AA36CJF0_9BILA</name>
<dbReference type="Proteomes" id="UP001177023">
    <property type="component" value="Unassembled WGS sequence"/>
</dbReference>
<protein>
    <submittedName>
        <fullName evidence="1">Uncharacterized protein</fullName>
    </submittedName>
</protein>
<comment type="caution">
    <text evidence="1">The sequence shown here is derived from an EMBL/GenBank/DDBJ whole genome shotgun (WGS) entry which is preliminary data.</text>
</comment>
<organism evidence="1 2">
    <name type="scientific">Mesorhabditis spiculigera</name>
    <dbReference type="NCBI Taxonomy" id="96644"/>
    <lineage>
        <taxon>Eukaryota</taxon>
        <taxon>Metazoa</taxon>
        <taxon>Ecdysozoa</taxon>
        <taxon>Nematoda</taxon>
        <taxon>Chromadorea</taxon>
        <taxon>Rhabditida</taxon>
        <taxon>Rhabditina</taxon>
        <taxon>Rhabditomorpha</taxon>
        <taxon>Rhabditoidea</taxon>
        <taxon>Rhabditidae</taxon>
        <taxon>Mesorhabditinae</taxon>
        <taxon>Mesorhabditis</taxon>
    </lineage>
</organism>
<accession>A0AA36CJF0</accession>
<dbReference type="AlphaFoldDB" id="A0AA36CJF0"/>
<proteinExistence type="predicted"/>
<dbReference type="EMBL" id="CATQJA010002259">
    <property type="protein sequence ID" value="CAJ0570172.1"/>
    <property type="molecule type" value="Genomic_DNA"/>
</dbReference>
<feature type="non-terminal residue" evidence="1">
    <location>
        <position position="68"/>
    </location>
</feature>